<reference evidence="2" key="1">
    <citation type="submission" date="2022-01" db="EMBL/GenBank/DDBJ databases">
        <title>Paenibacillus spongiae sp. nov., isolated from marine sponge.</title>
        <authorList>
            <person name="Li Z."/>
            <person name="Zhang M."/>
        </authorList>
    </citation>
    <scope>NUCLEOTIDE SEQUENCE</scope>
    <source>
        <strain evidence="2">PHS-Z3</strain>
    </source>
</reference>
<name>A0ABY5SBD7_9BACL</name>
<proteinExistence type="predicted"/>
<evidence type="ECO:0000259" key="1">
    <source>
        <dbReference type="SMART" id="SM00481"/>
    </source>
</evidence>
<dbReference type="InterPro" id="IPR016195">
    <property type="entry name" value="Pol/histidinol_Pase-like"/>
</dbReference>
<evidence type="ECO:0000313" key="2">
    <source>
        <dbReference type="EMBL" id="UVI31266.1"/>
    </source>
</evidence>
<dbReference type="InterPro" id="IPR052018">
    <property type="entry name" value="PHP_domain"/>
</dbReference>
<dbReference type="SMART" id="SM00481">
    <property type="entry name" value="POLIIIAc"/>
    <property type="match status" value="1"/>
</dbReference>
<evidence type="ECO:0000313" key="3">
    <source>
        <dbReference type="Proteomes" id="UP001057877"/>
    </source>
</evidence>
<dbReference type="RefSeq" id="WP_258387330.1">
    <property type="nucleotide sequence ID" value="NZ_CP091430.1"/>
</dbReference>
<dbReference type="InterPro" id="IPR003141">
    <property type="entry name" value="Pol/His_phosphatase_N"/>
</dbReference>
<sequence length="434" mass="48904">MTQENNTIIWTIERVIAHEEQDTYVEVPFDMPERSESVRVSYEVSPLGDGRCVVDLGIKDADGIRGWSGGARKEFVLGLDNATPGYMRGKLQAGTGWAVVLGAYAIPPEGCRVTVRIECQLEFYRWLKGDLHTHSVHSDGSFTLEEKVRLIEEMNGDFVALTDHNTTSQNLAAPRATSVVTIPGMELTTYYGHCNFLGVDYPIRDFRANTAEQAKERIREARSNGAKIVLNHPHCRNCGWHWGFDVEFDWVEIWNGPWREDNRKTLDWWQGELASGKKIVAVGGSDVHRPEAFVQHCTPTTWTYSPSRSVEGILQSIDLGRVFLTYAPEGPTIHITSGPYVMGDTVCLEDIRLNGEDAANYPVQFELNQIQPGDVIKVISDMGEEYVDTAQETGAKTFTLPIQNKLFYRVEVWRHFDQANAMLPAAISNPLYFR</sequence>
<gene>
    <name evidence="2" type="ORF">L1F29_05330</name>
</gene>
<dbReference type="PANTHER" id="PTHR42924">
    <property type="entry name" value="EXONUCLEASE"/>
    <property type="match status" value="1"/>
</dbReference>
<dbReference type="Proteomes" id="UP001057877">
    <property type="component" value="Chromosome"/>
</dbReference>
<dbReference type="EMBL" id="CP091430">
    <property type="protein sequence ID" value="UVI31266.1"/>
    <property type="molecule type" value="Genomic_DNA"/>
</dbReference>
<dbReference type="NCBIfam" id="NF038032">
    <property type="entry name" value="CehA_McbA_metalo"/>
    <property type="match status" value="1"/>
</dbReference>
<accession>A0ABY5SBD7</accession>
<keyword evidence="3" id="KW-1185">Reference proteome</keyword>
<dbReference type="PANTHER" id="PTHR42924:SF3">
    <property type="entry name" value="POLYMERASE_HISTIDINOL PHOSPHATASE N-TERMINAL DOMAIN-CONTAINING PROTEIN"/>
    <property type="match status" value="1"/>
</dbReference>
<organism evidence="2 3">
    <name type="scientific">Paenibacillus spongiae</name>
    <dbReference type="NCBI Taxonomy" id="2909671"/>
    <lineage>
        <taxon>Bacteria</taxon>
        <taxon>Bacillati</taxon>
        <taxon>Bacillota</taxon>
        <taxon>Bacilli</taxon>
        <taxon>Bacillales</taxon>
        <taxon>Paenibacillaceae</taxon>
        <taxon>Paenibacillus</taxon>
    </lineage>
</organism>
<dbReference type="Gene3D" id="3.20.20.140">
    <property type="entry name" value="Metal-dependent hydrolases"/>
    <property type="match status" value="1"/>
</dbReference>
<dbReference type="SUPFAM" id="SSF89550">
    <property type="entry name" value="PHP domain-like"/>
    <property type="match status" value="1"/>
</dbReference>
<protein>
    <submittedName>
        <fullName evidence="2">CehA/McbA family metallohydrolase</fullName>
    </submittedName>
</protein>
<feature type="domain" description="Polymerase/histidinol phosphatase N-terminal" evidence="1">
    <location>
        <begin position="129"/>
        <end position="191"/>
    </location>
</feature>